<proteinExistence type="predicted"/>
<evidence type="ECO:0000313" key="3">
    <source>
        <dbReference type="Proteomes" id="UP000789423"/>
    </source>
</evidence>
<evidence type="ECO:0000256" key="1">
    <source>
        <dbReference type="SAM" id="Phobius"/>
    </source>
</evidence>
<organism evidence="2 3">
    <name type="scientific">Bacillus rhizoplanae</name>
    <dbReference type="NCBI Taxonomy" id="2880966"/>
    <lineage>
        <taxon>Bacteria</taxon>
        <taxon>Bacillati</taxon>
        <taxon>Bacillota</taxon>
        <taxon>Bacilli</taxon>
        <taxon>Bacillales</taxon>
        <taxon>Bacillaceae</taxon>
        <taxon>Bacillus</taxon>
    </lineage>
</organism>
<dbReference type="Proteomes" id="UP000789423">
    <property type="component" value="Unassembled WGS sequence"/>
</dbReference>
<accession>A0ABM8YEN8</accession>
<sequence length="47" mass="5329">MEYGIEAILLILAVMFPLSCVLLFFKALIRNLGDASTITEMPKREKE</sequence>
<keyword evidence="3" id="KW-1185">Reference proteome</keyword>
<dbReference type="RefSeq" id="WP_230576268.1">
    <property type="nucleotide sequence ID" value="NZ_CAKJTI010000025.1"/>
</dbReference>
<dbReference type="EMBL" id="CAKJTI010000025">
    <property type="protein sequence ID" value="CAG9614299.1"/>
    <property type="molecule type" value="Genomic_DNA"/>
</dbReference>
<name>A0ABM8YEN8_9BACI</name>
<evidence type="ECO:0000313" key="2">
    <source>
        <dbReference type="EMBL" id="CAG9614299.1"/>
    </source>
</evidence>
<feature type="transmembrane region" description="Helical" evidence="1">
    <location>
        <begin position="7"/>
        <end position="29"/>
    </location>
</feature>
<keyword evidence="1" id="KW-1133">Transmembrane helix</keyword>
<comment type="caution">
    <text evidence="2">The sequence shown here is derived from an EMBL/GenBank/DDBJ whole genome shotgun (WGS) entry which is preliminary data.</text>
</comment>
<protein>
    <submittedName>
        <fullName evidence="2">Uncharacterized protein</fullName>
    </submittedName>
</protein>
<keyword evidence="1" id="KW-0812">Transmembrane</keyword>
<keyword evidence="1" id="KW-0472">Membrane</keyword>
<reference evidence="2 3" key="1">
    <citation type="submission" date="2021-10" db="EMBL/GenBank/DDBJ databases">
        <authorList>
            <person name="Criscuolo A."/>
        </authorList>
    </citation>
    <scope>NUCLEOTIDE SEQUENCE [LARGE SCALE GENOMIC DNA]</scope>
    <source>
        <strain evidence="3">CIP 111899</strain>
    </source>
</reference>
<gene>
    <name evidence="2" type="ORF">BACCIP111899_03526</name>
</gene>